<reference evidence="9 10" key="1">
    <citation type="submission" date="2018-03" db="EMBL/GenBank/DDBJ databases">
        <title>Genomic Encyclopedia of Archaeal and Bacterial Type Strains, Phase II (KMG-II): from individual species to whole genera.</title>
        <authorList>
            <person name="Goeker M."/>
        </authorList>
    </citation>
    <scope>NUCLEOTIDE SEQUENCE [LARGE SCALE GENOMIC DNA]</scope>
    <source>
        <strain evidence="9 10">RHA1</strain>
    </source>
</reference>
<dbReference type="Gene3D" id="2.30.38.10">
    <property type="entry name" value="Luciferase, Domain 3"/>
    <property type="match status" value="4"/>
</dbReference>
<keyword evidence="10" id="KW-1185">Reference proteome</keyword>
<comment type="caution">
    <text evidence="9">The sequence shown here is derived from an EMBL/GenBank/DDBJ whole genome shotgun (WGS) entry which is preliminary data.</text>
</comment>
<dbReference type="Pfam" id="PF13193">
    <property type="entry name" value="AMP-binding_C"/>
    <property type="match status" value="4"/>
</dbReference>
<dbReference type="InterPro" id="IPR045851">
    <property type="entry name" value="AMP-bd_C_sf"/>
</dbReference>
<dbReference type="InterPro" id="IPR023213">
    <property type="entry name" value="CAT-like_dom_sf"/>
</dbReference>
<dbReference type="Gene3D" id="3.30.559.30">
    <property type="entry name" value="Nonribosomal peptide synthetase, condensation domain"/>
    <property type="match status" value="6"/>
</dbReference>
<dbReference type="Gene3D" id="3.30.559.10">
    <property type="entry name" value="Chloramphenicol acetyltransferase-like domain"/>
    <property type="match status" value="6"/>
</dbReference>
<keyword evidence="5" id="KW-0677">Repeat</keyword>
<proteinExistence type="inferred from homology"/>
<dbReference type="SMART" id="SM00823">
    <property type="entry name" value="PKS_PP"/>
    <property type="match status" value="4"/>
</dbReference>
<dbReference type="NCBIfam" id="NF003417">
    <property type="entry name" value="PRK04813.1"/>
    <property type="match status" value="4"/>
</dbReference>
<comment type="similarity">
    <text evidence="2">Belongs to the ATP-dependent AMP-binding enzyme family.</text>
</comment>
<dbReference type="InterPro" id="IPR025110">
    <property type="entry name" value="AMP-bd_C"/>
</dbReference>
<dbReference type="CDD" id="cd05930">
    <property type="entry name" value="A_NRPS"/>
    <property type="match status" value="1"/>
</dbReference>
<feature type="domain" description="Carrier" evidence="8">
    <location>
        <begin position="1947"/>
        <end position="2021"/>
    </location>
</feature>
<dbReference type="Pfam" id="PF00550">
    <property type="entry name" value="PP-binding"/>
    <property type="match status" value="4"/>
</dbReference>
<evidence type="ECO:0000313" key="10">
    <source>
        <dbReference type="Proteomes" id="UP000238836"/>
    </source>
</evidence>
<dbReference type="Gene3D" id="1.10.1200.10">
    <property type="entry name" value="ACP-like"/>
    <property type="match status" value="4"/>
</dbReference>
<dbReference type="NCBIfam" id="TIGR01733">
    <property type="entry name" value="AA-adenyl-dom"/>
    <property type="match status" value="4"/>
</dbReference>
<dbReference type="InterPro" id="IPR000873">
    <property type="entry name" value="AMP-dep_synth/lig_dom"/>
</dbReference>
<dbReference type="InterPro" id="IPR036736">
    <property type="entry name" value="ACP-like_sf"/>
</dbReference>
<dbReference type="InterPro" id="IPR009081">
    <property type="entry name" value="PP-bd_ACP"/>
</dbReference>
<evidence type="ECO:0000313" key="9">
    <source>
        <dbReference type="EMBL" id="PRZ13577.1"/>
    </source>
</evidence>
<dbReference type="Pfam" id="PF00668">
    <property type="entry name" value="Condensation"/>
    <property type="match status" value="6"/>
</dbReference>
<name>A0ABX5EMN8_9BACL</name>
<dbReference type="CDD" id="cd19543">
    <property type="entry name" value="DCL_NRPS"/>
    <property type="match status" value="1"/>
</dbReference>
<dbReference type="RefSeq" id="WP_146130632.1">
    <property type="nucleotide sequence ID" value="NZ_PVTZ01000008.1"/>
</dbReference>
<dbReference type="EMBL" id="PVTZ01000008">
    <property type="protein sequence ID" value="PRZ13577.1"/>
    <property type="molecule type" value="Genomic_DNA"/>
</dbReference>
<dbReference type="PANTHER" id="PTHR45527:SF1">
    <property type="entry name" value="FATTY ACID SYNTHASE"/>
    <property type="match status" value="1"/>
</dbReference>
<dbReference type="InterPro" id="IPR010060">
    <property type="entry name" value="NRPS_synth"/>
</dbReference>
<evidence type="ECO:0000256" key="4">
    <source>
        <dbReference type="ARBA" id="ARBA00022553"/>
    </source>
</evidence>
<dbReference type="SUPFAM" id="SSF52777">
    <property type="entry name" value="CoA-dependent acyltransferases"/>
    <property type="match status" value="12"/>
</dbReference>
<accession>A0ABX5EMN8</accession>
<evidence type="ECO:0000259" key="8">
    <source>
        <dbReference type="PROSITE" id="PS50075"/>
    </source>
</evidence>
<protein>
    <submittedName>
        <fullName evidence="9">Bacitracin synthase 3</fullName>
    </submittedName>
</protein>
<gene>
    <name evidence="9" type="ORF">CLV36_10874</name>
</gene>
<sequence length="5032" mass="568241">MSPFTQNKEVLSKDQVYDCDLVMQVQGEVDAELFKYLLDALYNEHSVDGRPLTFSEDDLRGQSAEQKASIIQAHRRGEGEATDSVSLQVIVVQDDGGISWLIFRYDLQAIDGKMLNLLIRKAFSAYHQQRLGREPKHLSAFHEQRMEQSLEEAKAYWSERFADYEHKPFFPTIPVDLEEGGLTSPSVTLHLDSEQTDRLSKVAAKLDVPLPTMLHGVWGVLLQKYGNADDVSYLSMKPERFPLARDVRQTIGLCVDATPVRVHGDNPSFAAVVADLHRDLAKGREHGGMHLAQLADWTGLAVESFDHFFVCDLEAEQLRGVQDDLTLIGAERSEQASFKLKVVATKAEDGLSIDFIYDSASYPQTFVQNMAGHVERIIEAVIRNPHVLVSEIDLCTEEEKHIMLSGFNPDPVSYPKHKTVQALFEEQVERHPERIALKYKNQTVTYNELNRQANQLARVLRARGVKRGDKVGLMAKRSPEMVIGVLGIIKAGAVYVPLSPDYPEERIRYMAEDCQMSLLLKQPQAMPEFAYEGEICPLMRDTWIGEDDSNVEDVNTSDDLTYVIYTSGSTGKPKGVLIRHYNLTRTMINCGYIEITEDDTILQLSNFAFDASVFDMFGALLHGAKLVLVPEEVLMDLKQLTQLIKEEEITVSFMTTALLNTLVDWDPHALAGLRKIIFGGEKASLKHVEKAYAVLGDGQLMNAYGPTETSVFTTMYPIKAWSAQKGIPIGKPINHSRVYVLNRHNQLQPIGVAGELCISGDGVGAGYLNRPEQTAQVFVDDPFAPGETMYRTGDLVRWLPDGNLEFLGRMDGQVKIRGHRIELTEIELKLLEHPAVQQTIVTAGKDEDGHSFLSGYVVLDEPCEMADIRRHLATTLPEYMVPTYLVELNALPLTANGKVDKRALPDPRLLDSEPTEELSAPTNETERKLAAIWEDILGIKRIGITDHFFESGGHSLKAMQLIARIRDQFGVEMSFQDAFDYPTIKEMASYIAGANQSHVTMIQRAGEQDYYPVSAAQKRLYALQQWENVGTAYNTPILLEVEGRLDVKALTDALNAFVARHEALRTSFTFVDGELVQQIHPRLEVEMKHVTVSDEAELESLVQGMIQPFDLSQAPLFRAGVFSLSDERHVLVLDMHHIISDGISHSILYRELGALYQKQSLPELPIQYKDYAVWEQSRDAANEEKEQYWLEQFAGEVPVLELPTDYPRPSMQQFDGEVKTFYLPEEVEAQVKQLAKEQKSTLFITLLASYYVLLSKYSGQDDIIVGSPIAGRTQSELEPIFGMFVNTLPLRAHVPSEERFTSFLKRLQAQMLEAYERQDYPFDELVGKLGLQRDLSRNPLFDTMFVLQNMDLSMIQIPGLTFRPYPIQAKKVQFDLALVVTEEERLQFQVEYNTALFKRETVERMIGHVEQVLRQVTANPEISVREISLITEQEKQQVLEVFNRTEAEYPHDQTLPELFEAQVARTPDEPALVFGEIQLTYRELDEQANRLARALRKKGVQPEQFVGILLERSPEMIIALLGVLKAGAAYLPIDPEYPQERIRYMLEDSQAKWLITQQGVDVPAEFTGETIRIEESEWREEEGTPLPIVNTPDHLAYMIYTSGSTGKPKGVMIEHRGVANLQLMAETYGIGPGSRVLQFSSISFDAAVGDIFHTLLNGGALYLIKKEQLLDGTGFVQWLKEQRITSMPFIPPSVLRTLPYLDLPDLTTISTGGEACSPDLVKVWGQGRTFLNAYGPTEGTVDATIGVCSPEAETITIGTPIRNKKAYVLSPEGQLQPIGVPGELCIGGEGLARGYWNRPDLTAEKFVPNPFRPGERMYKTGDLVRWLPTGEIEYLGRIDDQVKIRGHRIEIGEIETMLLEMEQVEEAVVLARNDKGSGAYLCAYIVWKTPGSVKTLRDDLSAILPHYMIPSYFVEMDKIPLTPNGKVDKKALPEPEGRVQTSAEYVAPQTPMETLLAQIWEEVLGVERIGIEDNFFELGGDSIKAIQIAARLHQQKWQLEMKGLFRHPTIRELAPRITSKAETAAEQGVVTGNVPPTPIQQWFAELNSQASHHYNQAMMLHQPEGWDSERVKSTLTRLVAHHDALRMTAAFTDDGLVLTNQGLEADGFTLSEYDFTGVADVRAAIEQEANRLQQSIDLEQGPLVKVGLFHTADGDYLLLVIHHLVVDGVSWRILLEDFTTLYEQADASLPLKTSSFQAWARKLREYAVSPQLMAEIPHWKRVETAQVQALPKDREPATEIYMKDRDAVRVHLSDTETAALLTQAHRAYHTEANDLLIAGLSMALKKWTGQDKVALYLEGHGREELFKEIDLTRTVGWFTSLYPVVLDMAADEMGRIVPTVKETLRQVPNKGVGYGVLRYLTPAEMTSDLSFSCKPEISFNYLGQFDQGGLDPSSMPTGEWFSPETPVDVAIEINGWVAEGQLTLECSYDRTAFTEQTIHQLMDEVKRSLHALVEHCLAQPESLRTPSDFSIGSCPLEDLELVRNIVAEAEIQDLYHLSPMQEGILFHALKDKESEAYFDQITFRMEGVLDPERLKKSLDSLIQKYDVFRTVFIYDKVKKPIQVVLKHKEATFRYEDIRHLAPAEQTAHMEAFKRQDRLKGFDLTRDVMIRFALFQTGERHYQLVFSSHHILMDGWCFGLIVEDWLNFYIDAQQTESAAPYSEYIRWLERQDDQQATAYWKEYLHGYEQAVSIPQDTLDGRRGSEPKAELDFRLDKELTERLTRTAARQRVTLNTMFQAIWGVLLQRYNDTDDVVFGAVISGRPTEIPDVEKMVGLFINTIPVRVQGQRDTSFTDLLAKMQENALTSERYGYKSLAEIQAGTDLSGALFNHILVFENYPLDQDLFSKRADELGFTITGLDVFEQENFELSVTIYPGEQLHLKVQYDQALYSQDKIEQLFTHLQTVMEQVVTAPEMKLAEIEIVSEAERTQLLTAFNRTERPYPQDKTLHELFAEQVARTPDHPAVVFEDVSLTYRELHQRSNQLARALRDKGVTRDQFVGMMTERTPDMIVGLLAVLKAGGAYVPIDPDYPQERIAFMLQDSQARLLLTHSHIQVPAEFAGEVIRLDEPSWYERDASELEQINQPTDLAYMIYTSGSTGKPKGVMIEHLGVCNLSAMADLYQITEGSRVLQFASISFDASVSEIFPALLTGATLYLVRKEQLVPDRFVQWLKEEKINFLGLSPSALQTFPYAELPDLRTILTGGEAVTSDLVKRWGQGRTFINAYGPTEVTVDATLGYCRAEDDKPTIGTPFPNKKVYILNRHNQLQPIGVPGELCVGGVGLARGYWGREDLTAEKFVPNPFNPEEKMYKTGDLARWLPNGEIEYLGRIDDQVKIRGHRVELGEVVERLLQLDGVREATVVPYLDHQGYAYLCAYTVLAEGMTVAQVREQLAAQLPNYMVPTQFVEMDALPLNANGKVDRKALPKPDSQSKTQREYVPPADELEHKLAEICQQLMGLERVGMNDNFFELGGHSLLAMSLVSQVHKVLNIEIPLNVIFTSTTLKELAQYLRDADKGTYEAIVPAGEREAYPVTSSQRRMFAIDSLGNAGTGYNLTATLMIEGELDPERLRAAWNQLVERHEPLRTSFHLSDGELVQQIHPSVTCDIELMEVEEAKVDAFIGEFVQPFELHQAPLARVALARLTETKHLFIVDMHHIITDGLSVGILFDELAQLLQGKSLPELKFQYKDYAVWQKSFAASETYQKQEAFWLDAFKGELPTLSLPTDFVRPPVKQFDGDLIRFELDEDLTAGLKRVAMENGATMYMTLLAAYNVLLSKYSGQDDIVVGSAIAGRNHPDVQSIFGLFVNTLVLRNHPQPQQSFTQFLQAVKERTLQCFDHADYPLEDLIDKLQLRRDMSRNPLFDTMFNYEGDDALSAEVPGLKLSHYALQEKVAAQFDLTWTVYEDDDRLRFALSYATSLFKKETAERMVSHFIHLLQQVVSRPDSTLDDMALITEAETQQILHVFNNTRVEYPPAKPLPTLFEEQVARTPDRIAIEFGDGKWTYAEVNARANHLARMLRAKGVGPNQIVGLLAERSLEMMIGILGILKAGAAYMPISPEFPEERIAYMLDNSEARLILSLSKFRGLAGSFDAEVLYLDEIALEQGEADNLPATATVRDLAYVIYTSGSTGKPKGVMIEHYTAYNRIEWMARQYEFGPEDVILQKTPIVFDVSVWELFLWFFVGARVHLLEPGGEKAPELMINTIERYGITTMHFVPSMFHLFLEHLHESNLPRLSSLRRVFTSGEALLPNHAARFRDTMYRVNGTRLYNLYGPTEATVDVSYYDCPTDHDPDVIPIGKPIANVQLLVLDERNRLQPIGVPGELCLSGTCLARGYLNREDLTREKFVPNPYLPGELMYKTGDLARWMSDGNIEYLGRMDHQVKIRGYRIELDEVTGQLMKHPAVKDGAVIARHDAQGQAYLCAYLVSEADWDVAELRKHMGQGLPDYMIPAYFVELPELPLNANGKLDRKALPEPTEYVVSGAEYAAPTNEVEALLAEVWQQVLQIGRIGIHDNFFELGGDSIKAIQIAARLAQHQLRLNIKDIFQYETISALAPFIERNQLVIDQGPVTGEVPLTPIQRDFLTLHAEAPHHFNQAMLLTRRGGWDEEMVRTVFAKIVEHHDALRHVFTQTDGQWVQTGREPEADAFTLELFDLAGEPDVAARIEREADRLHASLNIEAGPLIRLGLFKAPEADHLLIVIHHLIVDGVSWRILVEDLEAGYRQALTNQPIKFPDKTHSYQAWSRMLREYANSKALLKEIPYWQELESQQVAPLPREGAQDATQVYGDQDTVVVRLPESVTKQLLTDAHQAYRTEINDLLLAALGLALKDWTGEERFAVYLEGHGREEIIEDIDLTRTVGWFTSIYPVVVDVSGGDLAESIKQVKEHLRKIPNKGVGYGILQHLTAPEHKQDLAFSLSPDILFNYLGQFDSDEEEGEVVISDLPTGQAVGASMPNRYLLEVNELIVKGQLEIHLTYHTHLHRKETMEALGERYRQYLIDLVDHCLSQQEPNYTPSDFSSDDLTYDELDSIAELLEDL</sequence>
<dbReference type="CDD" id="cd12117">
    <property type="entry name" value="A_NRPS_Srf_like"/>
    <property type="match status" value="1"/>
</dbReference>
<dbReference type="InterPro" id="IPR020845">
    <property type="entry name" value="AMP-binding_CS"/>
</dbReference>
<dbReference type="InterPro" id="IPR020806">
    <property type="entry name" value="PKS_PP-bd"/>
</dbReference>
<keyword evidence="6" id="KW-0045">Antibiotic biosynthesis</keyword>
<dbReference type="InterPro" id="IPR001242">
    <property type="entry name" value="Condensation_dom"/>
</dbReference>
<dbReference type="Proteomes" id="UP000238836">
    <property type="component" value="Unassembled WGS sequence"/>
</dbReference>
<evidence type="ECO:0000256" key="6">
    <source>
        <dbReference type="ARBA" id="ARBA00023194"/>
    </source>
</evidence>
<dbReference type="SUPFAM" id="SSF47336">
    <property type="entry name" value="ACP-like"/>
    <property type="match status" value="4"/>
</dbReference>
<evidence type="ECO:0000256" key="2">
    <source>
        <dbReference type="ARBA" id="ARBA00006432"/>
    </source>
</evidence>
<dbReference type="Gene3D" id="3.40.50.980">
    <property type="match status" value="8"/>
</dbReference>
<dbReference type="Pfam" id="PF00501">
    <property type="entry name" value="AMP-binding"/>
    <property type="match status" value="4"/>
</dbReference>
<dbReference type="CDD" id="cd19531">
    <property type="entry name" value="LCL_NRPS-like"/>
    <property type="match status" value="2"/>
</dbReference>
<dbReference type="Gene3D" id="3.30.300.30">
    <property type="match status" value="4"/>
</dbReference>
<feature type="region of interest" description="Disordered" evidence="7">
    <location>
        <begin position="903"/>
        <end position="924"/>
    </location>
</feature>
<dbReference type="PANTHER" id="PTHR45527">
    <property type="entry name" value="NONRIBOSOMAL PEPTIDE SYNTHETASE"/>
    <property type="match status" value="1"/>
</dbReference>
<feature type="domain" description="Carrier" evidence="8">
    <location>
        <begin position="920"/>
        <end position="995"/>
    </location>
</feature>
<dbReference type="PROSITE" id="PS50075">
    <property type="entry name" value="CARRIER"/>
    <property type="match status" value="4"/>
</dbReference>
<dbReference type="InterPro" id="IPR006162">
    <property type="entry name" value="Ppantetheine_attach_site"/>
</dbReference>
<dbReference type="SUPFAM" id="SSF56801">
    <property type="entry name" value="Acetyl-CoA synthetase-like"/>
    <property type="match status" value="4"/>
</dbReference>
<organism evidence="9 10">
    <name type="scientific">Laceyella sediminis</name>
    <dbReference type="NCBI Taxonomy" id="573074"/>
    <lineage>
        <taxon>Bacteria</taxon>
        <taxon>Bacillati</taxon>
        <taxon>Bacillota</taxon>
        <taxon>Bacilli</taxon>
        <taxon>Bacillales</taxon>
        <taxon>Thermoactinomycetaceae</taxon>
        <taxon>Laceyella</taxon>
    </lineage>
</organism>
<dbReference type="CDD" id="cd19534">
    <property type="entry name" value="E_NRPS"/>
    <property type="match status" value="2"/>
</dbReference>
<keyword evidence="3" id="KW-0596">Phosphopantetheine</keyword>
<comment type="cofactor">
    <cofactor evidence="1">
        <name>pantetheine 4'-phosphate</name>
        <dbReference type="ChEBI" id="CHEBI:47942"/>
    </cofactor>
</comment>
<evidence type="ECO:0000256" key="1">
    <source>
        <dbReference type="ARBA" id="ARBA00001957"/>
    </source>
</evidence>
<dbReference type="PROSITE" id="PS00455">
    <property type="entry name" value="AMP_BINDING"/>
    <property type="match status" value="4"/>
</dbReference>
<keyword evidence="4" id="KW-0597">Phosphoprotein</keyword>
<evidence type="ECO:0000256" key="5">
    <source>
        <dbReference type="ARBA" id="ARBA00022737"/>
    </source>
</evidence>
<dbReference type="NCBIfam" id="TIGR01720">
    <property type="entry name" value="NRPS-para261"/>
    <property type="match status" value="2"/>
</dbReference>
<dbReference type="PROSITE" id="PS00012">
    <property type="entry name" value="PHOSPHOPANTETHEINE"/>
    <property type="match status" value="3"/>
</dbReference>
<feature type="domain" description="Carrier" evidence="8">
    <location>
        <begin position="3437"/>
        <end position="3512"/>
    </location>
</feature>
<dbReference type="InterPro" id="IPR010071">
    <property type="entry name" value="AA_adenyl_dom"/>
</dbReference>
<evidence type="ECO:0000256" key="3">
    <source>
        <dbReference type="ARBA" id="ARBA00022450"/>
    </source>
</evidence>
<evidence type="ECO:0000256" key="7">
    <source>
        <dbReference type="SAM" id="MobiDB-lite"/>
    </source>
</evidence>
<feature type="domain" description="Carrier" evidence="8">
    <location>
        <begin position="4483"/>
        <end position="4557"/>
    </location>
</feature>